<dbReference type="GO" id="GO:0045046">
    <property type="term" value="P:protein import into peroxisome membrane"/>
    <property type="evidence" value="ECO:0007669"/>
    <property type="project" value="TreeGrafter"/>
</dbReference>
<dbReference type="OMA" id="LHETAMH"/>
<dbReference type="AlphaFoldDB" id="A0A1J7FN60"/>
<name>A0A1J7FN60_LUPAN</name>
<protein>
    <recommendedName>
        <fullName evidence="3">Peroxisome biogenesis protein 3-2</fullName>
    </recommendedName>
</protein>
<dbReference type="Gramene" id="OIV89421">
    <property type="protein sequence ID" value="OIV89421"/>
    <property type="gene ID" value="TanjilG_21896"/>
</dbReference>
<dbReference type="GO" id="GO:0030674">
    <property type="term" value="F:protein-macromolecule adaptor activity"/>
    <property type="evidence" value="ECO:0007669"/>
    <property type="project" value="TreeGrafter"/>
</dbReference>
<evidence type="ECO:0000313" key="1">
    <source>
        <dbReference type="EMBL" id="OIV89421.1"/>
    </source>
</evidence>
<proteinExistence type="predicted"/>
<organism evidence="1 2">
    <name type="scientific">Lupinus angustifolius</name>
    <name type="common">Narrow-leaved blue lupine</name>
    <dbReference type="NCBI Taxonomy" id="3871"/>
    <lineage>
        <taxon>Eukaryota</taxon>
        <taxon>Viridiplantae</taxon>
        <taxon>Streptophyta</taxon>
        <taxon>Embryophyta</taxon>
        <taxon>Tracheophyta</taxon>
        <taxon>Spermatophyta</taxon>
        <taxon>Magnoliopsida</taxon>
        <taxon>eudicotyledons</taxon>
        <taxon>Gunneridae</taxon>
        <taxon>Pentapetalae</taxon>
        <taxon>rosids</taxon>
        <taxon>fabids</taxon>
        <taxon>Fabales</taxon>
        <taxon>Fabaceae</taxon>
        <taxon>Papilionoideae</taxon>
        <taxon>50 kb inversion clade</taxon>
        <taxon>genistoids sensu lato</taxon>
        <taxon>core genistoids</taxon>
        <taxon>Genisteae</taxon>
        <taxon>Lupinus</taxon>
    </lineage>
</organism>
<evidence type="ECO:0000313" key="2">
    <source>
        <dbReference type="Proteomes" id="UP000188354"/>
    </source>
</evidence>
<gene>
    <name evidence="1" type="ORF">TanjilG_21896</name>
</gene>
<dbReference type="EMBL" id="KV862298">
    <property type="protein sequence ID" value="OIV89421.1"/>
    <property type="molecule type" value="Genomic_DNA"/>
</dbReference>
<dbReference type="STRING" id="3871.A0A1J7FN60"/>
<sequence length="203" mass="22230">MKETKDAVNREDQQKFLGSVDFLSQHGLPTLISDMEAATKEIIKGKQLSGLFNHTALHETAMHILNKFMSMGSPHSWLKYMLPEDVISHSTSSSSGDPVLSGVTESEQLMVEARAVLISAEFGSIVEISLKAVVDTLVELVAARFKGGSLTTGMPLARVLPQVAQMCPLLPEEPSKNQFIKIIRSIPEVELFFTLLYANMPSA</sequence>
<dbReference type="PANTHER" id="PTHR28080">
    <property type="entry name" value="PEROXISOMAL BIOGENESIS FACTOR 3"/>
    <property type="match status" value="1"/>
</dbReference>
<dbReference type="PANTHER" id="PTHR28080:SF1">
    <property type="entry name" value="PEROXISOMAL BIOGENESIS FACTOR 3"/>
    <property type="match status" value="1"/>
</dbReference>
<reference evidence="1 2" key="1">
    <citation type="journal article" date="2017" name="Plant Biotechnol. J.">
        <title>A comprehensive draft genome sequence for lupin (Lupinus angustifolius), an emerging health food: insights into plant-microbe interactions and legume evolution.</title>
        <authorList>
            <person name="Hane J.K."/>
            <person name="Ming Y."/>
            <person name="Kamphuis L.G."/>
            <person name="Nelson M.N."/>
            <person name="Garg G."/>
            <person name="Atkins C.A."/>
            <person name="Bayer P.E."/>
            <person name="Bravo A."/>
            <person name="Bringans S."/>
            <person name="Cannon S."/>
            <person name="Edwards D."/>
            <person name="Foley R."/>
            <person name="Gao L.L."/>
            <person name="Harrison M.J."/>
            <person name="Huang W."/>
            <person name="Hurgobin B."/>
            <person name="Li S."/>
            <person name="Liu C.W."/>
            <person name="McGrath A."/>
            <person name="Morahan G."/>
            <person name="Murray J."/>
            <person name="Weller J."/>
            <person name="Jian J."/>
            <person name="Singh K.B."/>
        </authorList>
    </citation>
    <scope>NUCLEOTIDE SEQUENCE [LARGE SCALE GENOMIC DNA]</scope>
    <source>
        <strain evidence="2">cv. Tanjil</strain>
        <tissue evidence="1">Whole plant</tissue>
    </source>
</reference>
<dbReference type="InterPro" id="IPR006966">
    <property type="entry name" value="Peroxin-3"/>
</dbReference>
<keyword evidence="2" id="KW-1185">Reference proteome</keyword>
<evidence type="ECO:0008006" key="3">
    <source>
        <dbReference type="Google" id="ProtNLM"/>
    </source>
</evidence>
<dbReference type="GO" id="GO:0005778">
    <property type="term" value="C:peroxisomal membrane"/>
    <property type="evidence" value="ECO:0007669"/>
    <property type="project" value="InterPro"/>
</dbReference>
<dbReference type="Proteomes" id="UP000188354">
    <property type="component" value="Unassembled WGS sequence"/>
</dbReference>
<accession>A0A1J7FN60</accession>